<feature type="domain" description="Vein beta-barrel" evidence="2">
    <location>
        <begin position="225"/>
        <end position="327"/>
    </location>
</feature>
<comment type="caution">
    <text evidence="3">The sequence shown here is derived from an EMBL/GenBank/DDBJ whole genome shotgun (WGS) entry which is preliminary data.</text>
</comment>
<sequence length="422" mass="48820">MRRLSYEKCVCFVLLVIVAFLSCAGFRIDRSEMTDLFSRRNSHTSNSLEYRSKNSLFLDKLIAISINSDINTATTNIRQQHNYEVERQKRSLSTFDENRYGRSRHRIRHSRKLQRLGQAALIESDRNSSVPKAWIDVHVIETKNASETDRNLHHHHHRPPPITLPLVMTTSSATTSDLIAQIPPSDLVLPRPTHEIINRLQRSPFKRKHRQKRKKKRANNHCQKQDLARNAYVADTVMLARAESMSLNRTVNANYSVTFRIIEVFKSKEPRNSDTIRLTFIYSRKAQNCEPRHESRLVKANIKKMKEYFLFLKSDGSYSYSVYRTPMLRKKENRKKGGGKRDGDRRRNGNNSNDAQIAIVRKVCNATFAWSSTSDASMEHGIQMDHCSAELVEHDYNANITTTNCTQGITYIIKLNITKPTK</sequence>
<dbReference type="EMBL" id="JASPKY010000901">
    <property type="protein sequence ID" value="KAK9680413.1"/>
    <property type="molecule type" value="Genomic_DNA"/>
</dbReference>
<organism evidence="3 4">
    <name type="scientific">Popillia japonica</name>
    <name type="common">Japanese beetle</name>
    <dbReference type="NCBI Taxonomy" id="7064"/>
    <lineage>
        <taxon>Eukaryota</taxon>
        <taxon>Metazoa</taxon>
        <taxon>Ecdysozoa</taxon>
        <taxon>Arthropoda</taxon>
        <taxon>Hexapoda</taxon>
        <taxon>Insecta</taxon>
        <taxon>Pterygota</taxon>
        <taxon>Neoptera</taxon>
        <taxon>Endopterygota</taxon>
        <taxon>Coleoptera</taxon>
        <taxon>Polyphaga</taxon>
        <taxon>Scarabaeiformia</taxon>
        <taxon>Scarabaeidae</taxon>
        <taxon>Rutelinae</taxon>
        <taxon>Popillia</taxon>
    </lineage>
</organism>
<gene>
    <name evidence="3" type="ORF">QE152_g39109</name>
</gene>
<dbReference type="Proteomes" id="UP001458880">
    <property type="component" value="Unassembled WGS sequence"/>
</dbReference>
<evidence type="ECO:0000313" key="3">
    <source>
        <dbReference type="EMBL" id="KAK9680413.1"/>
    </source>
</evidence>
<protein>
    <recommendedName>
        <fullName evidence="2">Vein beta-barrel domain-containing protein</fullName>
    </recommendedName>
</protein>
<evidence type="ECO:0000259" key="2">
    <source>
        <dbReference type="Pfam" id="PF24700"/>
    </source>
</evidence>
<name>A0AAW1HV09_POPJA</name>
<reference evidence="3 4" key="1">
    <citation type="journal article" date="2024" name="BMC Genomics">
        <title>De novo assembly and annotation of Popillia japonica's genome with initial clues to its potential as an invasive pest.</title>
        <authorList>
            <person name="Cucini C."/>
            <person name="Boschi S."/>
            <person name="Funari R."/>
            <person name="Cardaioli E."/>
            <person name="Iannotti N."/>
            <person name="Marturano G."/>
            <person name="Paoli F."/>
            <person name="Bruttini M."/>
            <person name="Carapelli A."/>
            <person name="Frati F."/>
            <person name="Nardi F."/>
        </authorList>
    </citation>
    <scope>NUCLEOTIDE SEQUENCE [LARGE SCALE GENOMIC DNA]</scope>
    <source>
        <strain evidence="3">DMR45628</strain>
    </source>
</reference>
<keyword evidence="4" id="KW-1185">Reference proteome</keyword>
<feature type="compositionally biased region" description="Basic residues" evidence="1">
    <location>
        <begin position="329"/>
        <end position="338"/>
    </location>
</feature>
<dbReference type="InterPro" id="IPR057777">
    <property type="entry name" value="Beta-barrel_vein"/>
</dbReference>
<dbReference type="Pfam" id="PF24700">
    <property type="entry name" value="Vein_beta-barrel"/>
    <property type="match status" value="1"/>
</dbReference>
<evidence type="ECO:0000313" key="4">
    <source>
        <dbReference type="Proteomes" id="UP001458880"/>
    </source>
</evidence>
<evidence type="ECO:0000256" key="1">
    <source>
        <dbReference type="SAM" id="MobiDB-lite"/>
    </source>
</evidence>
<dbReference type="PROSITE" id="PS51257">
    <property type="entry name" value="PROKAR_LIPOPROTEIN"/>
    <property type="match status" value="1"/>
</dbReference>
<feature type="region of interest" description="Disordered" evidence="1">
    <location>
        <begin position="329"/>
        <end position="354"/>
    </location>
</feature>
<proteinExistence type="predicted"/>
<accession>A0AAW1HV09</accession>
<dbReference type="AlphaFoldDB" id="A0AAW1HV09"/>